<sequence>MVDPAGALELLNRLRVAGPTETEAIYDCTVCMPDGSFLALGDATGSQVAELRQWVRGTPTPAGDSR</sequence>
<accession>A0A239AK38</accession>
<name>A0A239AK38_9ACTN</name>
<proteinExistence type="predicted"/>
<evidence type="ECO:0000313" key="1">
    <source>
        <dbReference type="EMBL" id="SNR95348.1"/>
    </source>
</evidence>
<protein>
    <submittedName>
        <fullName evidence="1">Uncharacterized protein</fullName>
    </submittedName>
</protein>
<gene>
    <name evidence="1" type="ORF">SAMN06272737_1467</name>
</gene>
<evidence type="ECO:0000313" key="2">
    <source>
        <dbReference type="Proteomes" id="UP000198403"/>
    </source>
</evidence>
<dbReference type="Proteomes" id="UP000198403">
    <property type="component" value="Unassembled WGS sequence"/>
</dbReference>
<dbReference type="EMBL" id="FZNO01000046">
    <property type="protein sequence ID" value="SNR95348.1"/>
    <property type="molecule type" value="Genomic_DNA"/>
</dbReference>
<dbReference type="AlphaFoldDB" id="A0A239AK38"/>
<reference evidence="1 2" key="1">
    <citation type="submission" date="2017-06" db="EMBL/GenBank/DDBJ databases">
        <authorList>
            <person name="Kim H.J."/>
            <person name="Triplett B.A."/>
        </authorList>
    </citation>
    <scope>NUCLEOTIDE SEQUENCE [LARGE SCALE GENOMIC DNA]</scope>
    <source>
        <strain evidence="1 2">DSM 44272</strain>
    </source>
</reference>
<organism evidence="1 2">
    <name type="scientific">Blastococcus mobilis</name>
    <dbReference type="NCBI Taxonomy" id="1938746"/>
    <lineage>
        <taxon>Bacteria</taxon>
        <taxon>Bacillati</taxon>
        <taxon>Actinomycetota</taxon>
        <taxon>Actinomycetes</taxon>
        <taxon>Geodermatophilales</taxon>
        <taxon>Geodermatophilaceae</taxon>
        <taxon>Blastococcus</taxon>
    </lineage>
</organism>
<keyword evidence="2" id="KW-1185">Reference proteome</keyword>